<sequence length="66" mass="7742">MFKGLREHRPLTDEEIKEHKKIPEGATFYEDYQSYDDARMALGKRKASYQAGCNRDKGLFWTKEGV</sequence>
<comment type="caution">
    <text evidence="1">The sequence shown here is derived from an EMBL/GenBank/DDBJ whole genome shotgun (WGS) entry which is preliminary data.</text>
</comment>
<dbReference type="AlphaFoldDB" id="A0A0F9TIQ4"/>
<gene>
    <name evidence="1" type="ORF">LCGC14_0388040</name>
</gene>
<name>A0A0F9TIQ4_9ZZZZ</name>
<proteinExistence type="predicted"/>
<reference evidence="1" key="1">
    <citation type="journal article" date="2015" name="Nature">
        <title>Complex archaea that bridge the gap between prokaryotes and eukaryotes.</title>
        <authorList>
            <person name="Spang A."/>
            <person name="Saw J.H."/>
            <person name="Jorgensen S.L."/>
            <person name="Zaremba-Niedzwiedzka K."/>
            <person name="Martijn J."/>
            <person name="Lind A.E."/>
            <person name="van Eijk R."/>
            <person name="Schleper C."/>
            <person name="Guy L."/>
            <person name="Ettema T.J."/>
        </authorList>
    </citation>
    <scope>NUCLEOTIDE SEQUENCE</scope>
</reference>
<protein>
    <submittedName>
        <fullName evidence="1">Uncharacterized protein</fullName>
    </submittedName>
</protein>
<accession>A0A0F9TIQ4</accession>
<dbReference type="EMBL" id="LAZR01000321">
    <property type="protein sequence ID" value="KKN74762.1"/>
    <property type="molecule type" value="Genomic_DNA"/>
</dbReference>
<organism evidence="1">
    <name type="scientific">marine sediment metagenome</name>
    <dbReference type="NCBI Taxonomy" id="412755"/>
    <lineage>
        <taxon>unclassified sequences</taxon>
        <taxon>metagenomes</taxon>
        <taxon>ecological metagenomes</taxon>
    </lineage>
</organism>
<evidence type="ECO:0000313" key="1">
    <source>
        <dbReference type="EMBL" id="KKN74762.1"/>
    </source>
</evidence>